<sequence length="142" mass="16061">MPSSVLDYRVPHLAFFSKYTSSSTFPRVSSSTCFVYKLSLSFEKLLALSLKCIFLVSNIDSPTKQPLYTYQHNQQFAMMLEHARKTTSDSPPVPTSLLNPTLSLDLDILIALHKGTHATYNPLCLFLLLQVKLYPSQNDDKQ</sequence>
<evidence type="ECO:0000313" key="1">
    <source>
        <dbReference type="EMBL" id="RDX57812.1"/>
    </source>
</evidence>
<protein>
    <submittedName>
        <fullName evidence="1">Uncharacterized protein</fullName>
    </submittedName>
</protein>
<comment type="caution">
    <text evidence="1">The sequence shown here is derived from an EMBL/GenBank/DDBJ whole genome shotgun (WGS) entry which is preliminary data.</text>
</comment>
<dbReference type="Proteomes" id="UP000257109">
    <property type="component" value="Unassembled WGS sequence"/>
</dbReference>
<feature type="non-terminal residue" evidence="1">
    <location>
        <position position="1"/>
    </location>
</feature>
<dbReference type="AlphaFoldDB" id="A0A371DZ22"/>
<organism evidence="1 2">
    <name type="scientific">Mucuna pruriens</name>
    <name type="common">Velvet bean</name>
    <name type="synonym">Dolichos pruriens</name>
    <dbReference type="NCBI Taxonomy" id="157652"/>
    <lineage>
        <taxon>Eukaryota</taxon>
        <taxon>Viridiplantae</taxon>
        <taxon>Streptophyta</taxon>
        <taxon>Embryophyta</taxon>
        <taxon>Tracheophyta</taxon>
        <taxon>Spermatophyta</taxon>
        <taxon>Magnoliopsida</taxon>
        <taxon>eudicotyledons</taxon>
        <taxon>Gunneridae</taxon>
        <taxon>Pentapetalae</taxon>
        <taxon>rosids</taxon>
        <taxon>fabids</taxon>
        <taxon>Fabales</taxon>
        <taxon>Fabaceae</taxon>
        <taxon>Papilionoideae</taxon>
        <taxon>50 kb inversion clade</taxon>
        <taxon>NPAAA clade</taxon>
        <taxon>indigoferoid/millettioid clade</taxon>
        <taxon>Phaseoleae</taxon>
        <taxon>Mucuna</taxon>
    </lineage>
</organism>
<keyword evidence="2" id="KW-1185">Reference proteome</keyword>
<proteinExistence type="predicted"/>
<name>A0A371DZ22_MUCPR</name>
<accession>A0A371DZ22</accession>
<evidence type="ECO:0000313" key="2">
    <source>
        <dbReference type="Proteomes" id="UP000257109"/>
    </source>
</evidence>
<dbReference type="EMBL" id="QJKJ01018166">
    <property type="protein sequence ID" value="RDX57812.1"/>
    <property type="molecule type" value="Genomic_DNA"/>
</dbReference>
<reference evidence="1" key="1">
    <citation type="submission" date="2018-05" db="EMBL/GenBank/DDBJ databases">
        <title>Draft genome of Mucuna pruriens seed.</title>
        <authorList>
            <person name="Nnadi N.E."/>
            <person name="Vos R."/>
            <person name="Hasami M.H."/>
            <person name="Devisetty U.K."/>
            <person name="Aguiy J.C."/>
        </authorList>
    </citation>
    <scope>NUCLEOTIDE SEQUENCE [LARGE SCALE GENOMIC DNA]</scope>
    <source>
        <strain evidence="1">JCA_2017</strain>
    </source>
</reference>
<gene>
    <name evidence="1" type="ORF">CR513_62921</name>
</gene>